<organism evidence="2 3">
    <name type="scientific">Cladobotryum mycophilum</name>
    <dbReference type="NCBI Taxonomy" id="491253"/>
    <lineage>
        <taxon>Eukaryota</taxon>
        <taxon>Fungi</taxon>
        <taxon>Dikarya</taxon>
        <taxon>Ascomycota</taxon>
        <taxon>Pezizomycotina</taxon>
        <taxon>Sordariomycetes</taxon>
        <taxon>Hypocreomycetidae</taxon>
        <taxon>Hypocreales</taxon>
        <taxon>Hypocreaceae</taxon>
        <taxon>Cladobotryum</taxon>
    </lineage>
</organism>
<sequence length="106" mass="11911">MSSWFNTTDSLEHISPLPTGLSPEKAIKTLHNHVFYIKVDPHMIKYEPIPPPSDVEPTLPDGIQDLAKGEPAYFSVTDKVHTLPAGLWDSDVVSIYEFFNLEKGFL</sequence>
<evidence type="ECO:0000313" key="2">
    <source>
        <dbReference type="EMBL" id="KAK5990497.1"/>
    </source>
</evidence>
<proteinExistence type="predicted"/>
<dbReference type="PANTHER" id="PTHR38117">
    <property type="entry name" value="NACHT AND WD40 DOMAIN PROTEIN"/>
    <property type="match status" value="1"/>
</dbReference>
<dbReference type="Pfam" id="PF23155">
    <property type="entry name" value="DUF7053"/>
    <property type="match status" value="1"/>
</dbReference>
<feature type="domain" description="DUF7053" evidence="1">
    <location>
        <begin position="7"/>
        <end position="104"/>
    </location>
</feature>
<keyword evidence="3" id="KW-1185">Reference proteome</keyword>
<gene>
    <name evidence="2" type="ORF">PT974_08765</name>
</gene>
<evidence type="ECO:0000259" key="1">
    <source>
        <dbReference type="Pfam" id="PF23155"/>
    </source>
</evidence>
<dbReference type="EMBL" id="JAVFKD010000014">
    <property type="protein sequence ID" value="KAK5990497.1"/>
    <property type="molecule type" value="Genomic_DNA"/>
</dbReference>
<dbReference type="InterPro" id="IPR055481">
    <property type="entry name" value="DUF7053"/>
</dbReference>
<accession>A0ABR0SF81</accession>
<dbReference type="Proteomes" id="UP001338125">
    <property type="component" value="Unassembled WGS sequence"/>
</dbReference>
<evidence type="ECO:0000313" key="3">
    <source>
        <dbReference type="Proteomes" id="UP001338125"/>
    </source>
</evidence>
<reference evidence="2 3" key="1">
    <citation type="submission" date="2024-01" db="EMBL/GenBank/DDBJ databases">
        <title>Complete genome of Cladobotryum mycophilum ATHUM6906.</title>
        <authorList>
            <person name="Christinaki A.C."/>
            <person name="Myridakis A.I."/>
            <person name="Kouvelis V.N."/>
        </authorList>
    </citation>
    <scope>NUCLEOTIDE SEQUENCE [LARGE SCALE GENOMIC DNA]</scope>
    <source>
        <strain evidence="2 3">ATHUM6906</strain>
    </source>
</reference>
<comment type="caution">
    <text evidence="2">The sequence shown here is derived from an EMBL/GenBank/DDBJ whole genome shotgun (WGS) entry which is preliminary data.</text>
</comment>
<name>A0ABR0SF81_9HYPO</name>
<protein>
    <recommendedName>
        <fullName evidence="1">DUF7053 domain-containing protein</fullName>
    </recommendedName>
</protein>
<dbReference type="PANTHER" id="PTHR38117:SF1">
    <property type="entry name" value="DUF3074 DOMAIN-CONTAINING PROTEIN"/>
    <property type="match status" value="1"/>
</dbReference>